<evidence type="ECO:0000256" key="1">
    <source>
        <dbReference type="ARBA" id="ARBA00004761"/>
    </source>
</evidence>
<dbReference type="RefSeq" id="WP_345723557.1">
    <property type="nucleotide sequence ID" value="NZ_BAABRU010000014.1"/>
</dbReference>
<evidence type="ECO:0000256" key="9">
    <source>
        <dbReference type="RuleBase" id="RU363066"/>
    </source>
</evidence>
<keyword evidence="6 9" id="KW-0418">Kinase</keyword>
<evidence type="ECO:0000256" key="2">
    <source>
        <dbReference type="ARBA" id="ARBA00008420"/>
    </source>
</evidence>
<dbReference type="InterPro" id="IPR027417">
    <property type="entry name" value="P-loop_NTPase"/>
</dbReference>
<organism evidence="10 11">
    <name type="scientific">Herpetosiphon gulosus</name>
    <dbReference type="NCBI Taxonomy" id="1973496"/>
    <lineage>
        <taxon>Bacteria</taxon>
        <taxon>Bacillati</taxon>
        <taxon>Chloroflexota</taxon>
        <taxon>Chloroflexia</taxon>
        <taxon>Herpetosiphonales</taxon>
        <taxon>Herpetosiphonaceae</taxon>
        <taxon>Herpetosiphon</taxon>
    </lineage>
</organism>
<evidence type="ECO:0000256" key="4">
    <source>
        <dbReference type="ARBA" id="ARBA00022679"/>
    </source>
</evidence>
<keyword evidence="7 9" id="KW-0067">ATP-binding</keyword>
<dbReference type="NCBIfam" id="TIGR01313">
    <property type="entry name" value="therm_gnt_kin"/>
    <property type="match status" value="1"/>
</dbReference>
<dbReference type="CDD" id="cd02021">
    <property type="entry name" value="GntK"/>
    <property type="match status" value="1"/>
</dbReference>
<evidence type="ECO:0000256" key="5">
    <source>
        <dbReference type="ARBA" id="ARBA00022741"/>
    </source>
</evidence>
<accession>A0ABP9X3H9</accession>
<comment type="catalytic activity">
    <reaction evidence="8 9">
        <text>D-gluconate + ATP = 6-phospho-D-gluconate + ADP + H(+)</text>
        <dbReference type="Rhea" id="RHEA:19433"/>
        <dbReference type="ChEBI" id="CHEBI:15378"/>
        <dbReference type="ChEBI" id="CHEBI:18391"/>
        <dbReference type="ChEBI" id="CHEBI:30616"/>
        <dbReference type="ChEBI" id="CHEBI:58759"/>
        <dbReference type="ChEBI" id="CHEBI:456216"/>
        <dbReference type="EC" id="2.7.1.12"/>
    </reaction>
</comment>
<evidence type="ECO:0000313" key="11">
    <source>
        <dbReference type="Proteomes" id="UP001428290"/>
    </source>
</evidence>
<evidence type="ECO:0000256" key="3">
    <source>
        <dbReference type="ARBA" id="ARBA00012054"/>
    </source>
</evidence>
<proteinExistence type="inferred from homology"/>
<dbReference type="Pfam" id="PF13671">
    <property type="entry name" value="AAA_33"/>
    <property type="match status" value="1"/>
</dbReference>
<dbReference type="PANTHER" id="PTHR43442">
    <property type="entry name" value="GLUCONOKINASE-RELATED"/>
    <property type="match status" value="1"/>
</dbReference>
<comment type="caution">
    <text evidence="10">The sequence shown here is derived from an EMBL/GenBank/DDBJ whole genome shotgun (WGS) entry which is preliminary data.</text>
</comment>
<comment type="pathway">
    <text evidence="1">Carbohydrate acid metabolism.</text>
</comment>
<reference evidence="10 11" key="1">
    <citation type="submission" date="2024-02" db="EMBL/GenBank/DDBJ databases">
        <title>Herpetosiphon gulosus NBRC 112829.</title>
        <authorList>
            <person name="Ichikawa N."/>
            <person name="Katano-Makiyama Y."/>
            <person name="Hidaka K."/>
        </authorList>
    </citation>
    <scope>NUCLEOTIDE SEQUENCE [LARGE SCALE GENOMIC DNA]</scope>
    <source>
        <strain evidence="10 11">NBRC 112829</strain>
    </source>
</reference>
<evidence type="ECO:0000256" key="7">
    <source>
        <dbReference type="ARBA" id="ARBA00022840"/>
    </source>
</evidence>
<name>A0ABP9X3H9_9CHLR</name>
<gene>
    <name evidence="10" type="ORF">Hgul01_03781</name>
</gene>
<dbReference type="EC" id="2.7.1.12" evidence="3 9"/>
<dbReference type="Proteomes" id="UP001428290">
    <property type="component" value="Unassembled WGS sequence"/>
</dbReference>
<dbReference type="Gene3D" id="3.40.50.300">
    <property type="entry name" value="P-loop containing nucleotide triphosphate hydrolases"/>
    <property type="match status" value="1"/>
</dbReference>
<dbReference type="PANTHER" id="PTHR43442:SF3">
    <property type="entry name" value="GLUCONOKINASE-RELATED"/>
    <property type="match status" value="1"/>
</dbReference>
<dbReference type="EMBL" id="BAABRU010000014">
    <property type="protein sequence ID" value="GAA5529967.1"/>
    <property type="molecule type" value="Genomic_DNA"/>
</dbReference>
<keyword evidence="11" id="KW-1185">Reference proteome</keyword>
<evidence type="ECO:0000256" key="6">
    <source>
        <dbReference type="ARBA" id="ARBA00022777"/>
    </source>
</evidence>
<protein>
    <recommendedName>
        <fullName evidence="3 9">Gluconokinase</fullName>
        <ecNumber evidence="3 9">2.7.1.12</ecNumber>
    </recommendedName>
</protein>
<dbReference type="SUPFAM" id="SSF52540">
    <property type="entry name" value="P-loop containing nucleoside triphosphate hydrolases"/>
    <property type="match status" value="1"/>
</dbReference>
<evidence type="ECO:0000313" key="10">
    <source>
        <dbReference type="EMBL" id="GAA5529967.1"/>
    </source>
</evidence>
<evidence type="ECO:0000256" key="8">
    <source>
        <dbReference type="ARBA" id="ARBA00048090"/>
    </source>
</evidence>
<sequence>MVIVVMGVSGVGKTTVGQLLATTQGWQFIDADDLHPDSNRQKMANGQPLTDADRWPWLALVREQISLALAQNHSLVLACSALRAEYRDYLAVDQQVHFVHLVGDPALIQARLQQRSNHFMPTSLLASQLATLERPSNALTLTVDAEPKTLVESIQRWMLDLTTSTS</sequence>
<keyword evidence="4 9" id="KW-0808">Transferase</keyword>
<comment type="similarity">
    <text evidence="2 9">Belongs to the gluconokinase GntK/GntV family.</text>
</comment>
<dbReference type="InterPro" id="IPR006001">
    <property type="entry name" value="Therm_gnt_kin"/>
</dbReference>
<keyword evidence="5 9" id="KW-0547">Nucleotide-binding</keyword>